<dbReference type="GO" id="GO:0016209">
    <property type="term" value="F:antioxidant activity"/>
    <property type="evidence" value="ECO:0007669"/>
    <property type="project" value="InterPro"/>
</dbReference>
<evidence type="ECO:0000259" key="3">
    <source>
        <dbReference type="PROSITE" id="PS51352"/>
    </source>
</evidence>
<keyword evidence="2" id="KW-0732">Signal</keyword>
<dbReference type="CDD" id="cd02966">
    <property type="entry name" value="TlpA_like_family"/>
    <property type="match status" value="1"/>
</dbReference>
<proteinExistence type="predicted"/>
<dbReference type="Gene3D" id="3.40.30.10">
    <property type="entry name" value="Glutaredoxin"/>
    <property type="match status" value="1"/>
</dbReference>
<sequence length="281" mass="31677">MQSKLRLLLIFCLVPSLISCQSAGESGEGEKGTEVSSQAGSKPKIKSFVVDAVALSKDYKTWYSYHYRTIHLARDFTGLDTDSSLLAKADFLTKLTSGDFIALKTSERNDVPVYTLQKLNKREPSISATIKNLASNELKNLNMEGKEMPNFSFTDLKGNLYDRTTSKDKVLVLKCWFIGCVACVKEFPELNKLVSEYQQNAGVQFVSLAMDSKPQLEHFLQKKPFNYAVVPNQEEFMQNKLGIMMYPSHLIVNREGKIVKVVNDVNDLIPALKKETEQTRL</sequence>
<evidence type="ECO:0000313" key="5">
    <source>
        <dbReference type="Proteomes" id="UP000479293"/>
    </source>
</evidence>
<keyword evidence="5" id="KW-1185">Reference proteome</keyword>
<dbReference type="InterPro" id="IPR000866">
    <property type="entry name" value="AhpC/TSA"/>
</dbReference>
<dbReference type="PANTHER" id="PTHR42852">
    <property type="entry name" value="THIOL:DISULFIDE INTERCHANGE PROTEIN DSBE"/>
    <property type="match status" value="1"/>
</dbReference>
<dbReference type="GO" id="GO:0016491">
    <property type="term" value="F:oxidoreductase activity"/>
    <property type="evidence" value="ECO:0007669"/>
    <property type="project" value="InterPro"/>
</dbReference>
<dbReference type="InterPro" id="IPR017937">
    <property type="entry name" value="Thioredoxin_CS"/>
</dbReference>
<accession>A0A7C9FB39</accession>
<dbReference type="AlphaFoldDB" id="A0A7C9FB39"/>
<feature type="domain" description="Thioredoxin" evidence="3">
    <location>
        <begin position="142"/>
        <end position="281"/>
    </location>
</feature>
<dbReference type="PROSITE" id="PS00194">
    <property type="entry name" value="THIOREDOXIN_1"/>
    <property type="match status" value="1"/>
</dbReference>
<evidence type="ECO:0000256" key="1">
    <source>
        <dbReference type="ARBA" id="ARBA00023284"/>
    </source>
</evidence>
<dbReference type="PROSITE" id="PS51257">
    <property type="entry name" value="PROKAR_LIPOPROTEIN"/>
    <property type="match status" value="1"/>
</dbReference>
<dbReference type="Pfam" id="PF00578">
    <property type="entry name" value="AhpC-TSA"/>
    <property type="match status" value="1"/>
</dbReference>
<dbReference type="PROSITE" id="PS51352">
    <property type="entry name" value="THIOREDOXIN_2"/>
    <property type="match status" value="1"/>
</dbReference>
<evidence type="ECO:0000313" key="4">
    <source>
        <dbReference type="EMBL" id="MPR32167.1"/>
    </source>
</evidence>
<protein>
    <submittedName>
        <fullName evidence="4">Redoxin domain-containing protein</fullName>
    </submittedName>
</protein>
<dbReference type="Proteomes" id="UP000479293">
    <property type="component" value="Unassembled WGS sequence"/>
</dbReference>
<dbReference type="EMBL" id="WHLY01000002">
    <property type="protein sequence ID" value="MPR32167.1"/>
    <property type="molecule type" value="Genomic_DNA"/>
</dbReference>
<dbReference type="RefSeq" id="WP_152756428.1">
    <property type="nucleotide sequence ID" value="NZ_WHLY01000002.1"/>
</dbReference>
<name>A0A7C9FB39_9BACT</name>
<keyword evidence="1" id="KW-0676">Redox-active center</keyword>
<feature type="signal peptide" evidence="2">
    <location>
        <begin position="1"/>
        <end position="23"/>
    </location>
</feature>
<dbReference type="InterPro" id="IPR036249">
    <property type="entry name" value="Thioredoxin-like_sf"/>
</dbReference>
<feature type="chain" id="PRO_5028856540" evidence="2">
    <location>
        <begin position="24"/>
        <end position="281"/>
    </location>
</feature>
<dbReference type="InterPro" id="IPR013766">
    <property type="entry name" value="Thioredoxin_domain"/>
</dbReference>
<dbReference type="PANTHER" id="PTHR42852:SF17">
    <property type="entry name" value="THIOREDOXIN-LIKE PROTEIN HI_1115"/>
    <property type="match status" value="1"/>
</dbReference>
<dbReference type="InterPro" id="IPR050553">
    <property type="entry name" value="Thioredoxin_ResA/DsbE_sf"/>
</dbReference>
<dbReference type="SUPFAM" id="SSF52833">
    <property type="entry name" value="Thioredoxin-like"/>
    <property type="match status" value="1"/>
</dbReference>
<comment type="caution">
    <text evidence="4">The sequence shown here is derived from an EMBL/GenBank/DDBJ whole genome shotgun (WGS) entry which is preliminary data.</text>
</comment>
<gene>
    <name evidence="4" type="ORF">GBK04_02090</name>
</gene>
<organism evidence="4 5">
    <name type="scientific">Salmonirosea aquatica</name>
    <dbReference type="NCBI Taxonomy" id="2654236"/>
    <lineage>
        <taxon>Bacteria</taxon>
        <taxon>Pseudomonadati</taxon>
        <taxon>Bacteroidota</taxon>
        <taxon>Cytophagia</taxon>
        <taxon>Cytophagales</taxon>
        <taxon>Spirosomataceae</taxon>
        <taxon>Salmonirosea</taxon>
    </lineage>
</organism>
<evidence type="ECO:0000256" key="2">
    <source>
        <dbReference type="SAM" id="SignalP"/>
    </source>
</evidence>
<reference evidence="4 5" key="1">
    <citation type="submission" date="2019-10" db="EMBL/GenBank/DDBJ databases">
        <title>Draft Genome Sequence of Cytophagaceae sp. SJW1-29.</title>
        <authorList>
            <person name="Choi A."/>
        </authorList>
    </citation>
    <scope>NUCLEOTIDE SEQUENCE [LARGE SCALE GENOMIC DNA]</scope>
    <source>
        <strain evidence="4 5">SJW1-29</strain>
    </source>
</reference>